<keyword evidence="3 7" id="KW-0997">Cell inner membrane</keyword>
<dbReference type="PIRSF" id="PIRSF006066">
    <property type="entry name" value="HI0050"/>
    <property type="match status" value="1"/>
</dbReference>
<comment type="subunit">
    <text evidence="7">The complex comprises the extracytoplasmic solute receptor protein and the two transmembrane proteins.</text>
</comment>
<evidence type="ECO:0000256" key="1">
    <source>
        <dbReference type="ARBA" id="ARBA00004429"/>
    </source>
</evidence>
<feature type="transmembrane region" description="Helical" evidence="7">
    <location>
        <begin position="316"/>
        <end position="344"/>
    </location>
</feature>
<evidence type="ECO:0000256" key="6">
    <source>
        <dbReference type="ARBA" id="ARBA00023136"/>
    </source>
</evidence>
<evidence type="ECO:0000313" key="10">
    <source>
        <dbReference type="Proteomes" id="UP001297272"/>
    </source>
</evidence>
<evidence type="ECO:0000256" key="3">
    <source>
        <dbReference type="ARBA" id="ARBA00022519"/>
    </source>
</evidence>
<protein>
    <recommendedName>
        <fullName evidence="7">TRAP transporter large permease protein</fullName>
    </recommendedName>
</protein>
<keyword evidence="2" id="KW-1003">Cell membrane</keyword>
<evidence type="ECO:0000313" key="9">
    <source>
        <dbReference type="EMBL" id="MBS9721188.1"/>
    </source>
</evidence>
<accession>A0ABS5RVU4</accession>
<evidence type="ECO:0000259" key="8">
    <source>
        <dbReference type="Pfam" id="PF06808"/>
    </source>
</evidence>
<dbReference type="Pfam" id="PF06808">
    <property type="entry name" value="DctM"/>
    <property type="match status" value="1"/>
</dbReference>
<keyword evidence="7" id="KW-0813">Transport</keyword>
<feature type="domain" description="TRAP C4-dicarboxylate transport system permease DctM subunit" evidence="8">
    <location>
        <begin position="7"/>
        <end position="417"/>
    </location>
</feature>
<keyword evidence="4 7" id="KW-0812">Transmembrane</keyword>
<evidence type="ECO:0000256" key="7">
    <source>
        <dbReference type="RuleBase" id="RU369079"/>
    </source>
</evidence>
<comment type="function">
    <text evidence="7">Part of the tripartite ATP-independent periplasmic (TRAP) transport system.</text>
</comment>
<keyword evidence="5 7" id="KW-1133">Transmembrane helix</keyword>
<keyword evidence="10" id="KW-1185">Reference proteome</keyword>
<feature type="transmembrane region" description="Helical" evidence="7">
    <location>
        <begin position="134"/>
        <end position="157"/>
    </location>
</feature>
<dbReference type="InterPro" id="IPR004681">
    <property type="entry name" value="TRAP_DctM"/>
</dbReference>
<comment type="caution">
    <text evidence="7">Lacks conserved residue(s) required for the propagation of feature annotation.</text>
</comment>
<dbReference type="EMBL" id="JAFMNX010000002">
    <property type="protein sequence ID" value="MBS9721188.1"/>
    <property type="molecule type" value="Genomic_DNA"/>
</dbReference>
<reference evidence="9 10" key="1">
    <citation type="submission" date="2021-03" db="EMBL/GenBank/DDBJ databases">
        <title>Tianweitania aestuarii sp. nov., isolated from a tidal flat.</title>
        <authorList>
            <person name="Park S."/>
            <person name="Yoon J.-H."/>
        </authorList>
    </citation>
    <scope>NUCLEOTIDE SEQUENCE [LARGE SCALE GENOMIC DNA]</scope>
    <source>
        <strain evidence="9 10">BSSL-BM11</strain>
    </source>
</reference>
<evidence type="ECO:0000256" key="2">
    <source>
        <dbReference type="ARBA" id="ARBA00022475"/>
    </source>
</evidence>
<dbReference type="PANTHER" id="PTHR33362">
    <property type="entry name" value="SIALIC ACID TRAP TRANSPORTER PERMEASE PROTEIN SIAT-RELATED"/>
    <property type="match status" value="1"/>
</dbReference>
<comment type="caution">
    <text evidence="9">The sequence shown here is derived from an EMBL/GenBank/DDBJ whole genome shotgun (WGS) entry which is preliminary data.</text>
</comment>
<feature type="transmembrane region" description="Helical" evidence="7">
    <location>
        <begin position="53"/>
        <end position="73"/>
    </location>
</feature>
<feature type="transmembrane region" description="Helical" evidence="7">
    <location>
        <begin position="93"/>
        <end position="122"/>
    </location>
</feature>
<dbReference type="Proteomes" id="UP001297272">
    <property type="component" value="Unassembled WGS sequence"/>
</dbReference>
<feature type="transmembrane region" description="Helical" evidence="7">
    <location>
        <begin position="397"/>
        <end position="421"/>
    </location>
</feature>
<feature type="transmembrane region" description="Helical" evidence="7">
    <location>
        <begin position="356"/>
        <end position="377"/>
    </location>
</feature>
<evidence type="ECO:0000256" key="5">
    <source>
        <dbReference type="ARBA" id="ARBA00022989"/>
    </source>
</evidence>
<comment type="subcellular location">
    <subcellularLocation>
        <location evidence="1 7">Cell inner membrane</location>
        <topology evidence="1 7">Multi-pass membrane protein</topology>
    </subcellularLocation>
</comment>
<organism evidence="9 10">
    <name type="scientific">Tianweitania aestuarii</name>
    <dbReference type="NCBI Taxonomy" id="2814886"/>
    <lineage>
        <taxon>Bacteria</taxon>
        <taxon>Pseudomonadati</taxon>
        <taxon>Pseudomonadota</taxon>
        <taxon>Alphaproteobacteria</taxon>
        <taxon>Hyphomicrobiales</taxon>
        <taxon>Phyllobacteriaceae</taxon>
        <taxon>Tianweitania</taxon>
    </lineage>
</organism>
<feature type="transmembrane region" description="Helical" evidence="7">
    <location>
        <begin position="217"/>
        <end position="235"/>
    </location>
</feature>
<sequence length="426" mass="44521">MESVLVLIALFVFLFAGIPVGIALTTTGIGLLLMKGVPLASVSMEFLGSVNNFILLAVPVFLLTSNILLKAGVAKDLFDAVQKWVGGVRGGVAIATIISCGIFAAISGSSVAVAAMIGTVAIPEMTSRGYDRRFVMGTLAAGATLGILIPPSIPLIIYSAVAEESTAEMFLAGVGPGLLLIAAFLLYCVIKSFMGAAPANEAGAAGQGGRMAASLRALPTIVIALTMIIGIYAGVFTPTESAAVGLVMTLIYVFGLRRGVSFKEFREAVFGAGLTTANLLLIIAGANVFGKAIMLYRIPYEMSEWIASNIESAGLFMITVTAVLLLLGLFLEGIAMILIVLPVLLPSLGVHGINPVWFGIYFVLMIEIALITPPVGMNLFVIQSVARSSLKEVMHGALPYVLIMLAAVLAIYFIPEIVTYIPSAAK</sequence>
<gene>
    <name evidence="9" type="ORF">JYU29_10870</name>
</gene>
<name>A0ABS5RVU4_9HYPH</name>
<dbReference type="InterPro" id="IPR010656">
    <property type="entry name" value="DctM"/>
</dbReference>
<keyword evidence="6 7" id="KW-0472">Membrane</keyword>
<dbReference type="PANTHER" id="PTHR33362:SF5">
    <property type="entry name" value="C4-DICARBOXYLATE TRAP TRANSPORTER LARGE PERMEASE PROTEIN DCTM"/>
    <property type="match status" value="1"/>
</dbReference>
<feature type="transmembrane region" description="Helical" evidence="7">
    <location>
        <begin position="269"/>
        <end position="296"/>
    </location>
</feature>
<dbReference type="RefSeq" id="WP_213984809.1">
    <property type="nucleotide sequence ID" value="NZ_JAFMNX010000002.1"/>
</dbReference>
<evidence type="ECO:0000256" key="4">
    <source>
        <dbReference type="ARBA" id="ARBA00022692"/>
    </source>
</evidence>
<dbReference type="NCBIfam" id="TIGR00786">
    <property type="entry name" value="dctM"/>
    <property type="match status" value="1"/>
</dbReference>
<feature type="transmembrane region" description="Helical" evidence="7">
    <location>
        <begin position="169"/>
        <end position="190"/>
    </location>
</feature>
<proteinExistence type="inferred from homology"/>
<feature type="transmembrane region" description="Helical" evidence="7">
    <location>
        <begin position="6"/>
        <end position="33"/>
    </location>
</feature>
<comment type="similarity">
    <text evidence="7">Belongs to the TRAP transporter large permease family.</text>
</comment>